<dbReference type="GO" id="GO:0004252">
    <property type="term" value="F:serine-type endopeptidase activity"/>
    <property type="evidence" value="ECO:0007669"/>
    <property type="project" value="UniProtKB-UniRule"/>
</dbReference>
<evidence type="ECO:0000256" key="4">
    <source>
        <dbReference type="ARBA" id="ARBA00013039"/>
    </source>
</evidence>
<dbReference type="AlphaFoldDB" id="A0A3Q1I0E6"/>
<evidence type="ECO:0000256" key="1">
    <source>
        <dbReference type="ARBA" id="ARBA00000156"/>
    </source>
</evidence>
<dbReference type="Proteomes" id="UP000265040">
    <property type="component" value="Chromosome 16"/>
</dbReference>
<evidence type="ECO:0000256" key="10">
    <source>
        <dbReference type="ARBA" id="ARBA00023136"/>
    </source>
</evidence>
<feature type="region of interest" description="Disordered" evidence="15">
    <location>
        <begin position="1"/>
        <end position="35"/>
    </location>
</feature>
<keyword evidence="5 13" id="KW-0645">Protease</keyword>
<keyword evidence="19" id="KW-1185">Reference proteome</keyword>
<comment type="similarity">
    <text evidence="3 13">Belongs to the peptidase S54 family.</text>
</comment>
<evidence type="ECO:0000256" key="13">
    <source>
        <dbReference type="PIRNR" id="PIRNR037470"/>
    </source>
</evidence>
<evidence type="ECO:0000256" key="15">
    <source>
        <dbReference type="SAM" id="MobiDB-lite"/>
    </source>
</evidence>
<dbReference type="SUPFAM" id="SSF144091">
    <property type="entry name" value="Rhomboid-like"/>
    <property type="match status" value="1"/>
</dbReference>
<evidence type="ECO:0000313" key="18">
    <source>
        <dbReference type="Ensembl" id="ENSATEP00000013119.1"/>
    </source>
</evidence>
<feature type="transmembrane region" description="Helical" evidence="16">
    <location>
        <begin position="175"/>
        <end position="194"/>
    </location>
</feature>
<dbReference type="GeneTree" id="ENSGT00940000159442"/>
<comment type="function">
    <text evidence="11">Involved in regulated intramembrane proteolysis and the subsequent release of functional polypeptides from their membrane anchors. Known substrate: EFNB3.</text>
</comment>
<reference evidence="18" key="3">
    <citation type="submission" date="2025-09" db="UniProtKB">
        <authorList>
            <consortium name="Ensembl"/>
        </authorList>
    </citation>
    <scope>IDENTIFICATION</scope>
</reference>
<feature type="transmembrane region" description="Helical" evidence="16">
    <location>
        <begin position="68"/>
        <end position="86"/>
    </location>
</feature>
<keyword evidence="7 13" id="KW-0378">Hydrolase</keyword>
<feature type="active site" description="Nucleophile" evidence="14">
    <location>
        <position position="182"/>
    </location>
</feature>
<comment type="subcellular location">
    <subcellularLocation>
        <location evidence="2">Membrane</location>
        <topology evidence="2">Multi-pass membrane protein</topology>
    </subcellularLocation>
</comment>
<dbReference type="PIRSF" id="PIRSF037470">
    <property type="entry name" value="Rhomboid"/>
    <property type="match status" value="1"/>
</dbReference>
<dbReference type="Ensembl" id="ENSATET00000013335.3">
    <property type="protein sequence ID" value="ENSATEP00000013119.1"/>
    <property type="gene ID" value="ENSATEG00000009166.3"/>
</dbReference>
<dbReference type="InterPro" id="IPR022764">
    <property type="entry name" value="Peptidase_S54_rhomboid_dom"/>
</dbReference>
<evidence type="ECO:0000259" key="17">
    <source>
        <dbReference type="Pfam" id="PF01694"/>
    </source>
</evidence>
<evidence type="ECO:0000256" key="8">
    <source>
        <dbReference type="ARBA" id="ARBA00022825"/>
    </source>
</evidence>
<feature type="active site" evidence="14">
    <location>
        <position position="245"/>
    </location>
</feature>
<evidence type="ECO:0000256" key="11">
    <source>
        <dbReference type="ARBA" id="ARBA00058540"/>
    </source>
</evidence>
<keyword evidence="9 16" id="KW-1133">Transmembrane helix</keyword>
<proteinExistence type="inferred from homology"/>
<feature type="domain" description="Peptidase S54 rhomboid" evidence="17">
    <location>
        <begin position="113"/>
        <end position="261"/>
    </location>
</feature>
<dbReference type="InterPro" id="IPR017213">
    <property type="entry name" value="Peptidase_S54_rhomboid_met"/>
</dbReference>
<dbReference type="InterPro" id="IPR035952">
    <property type="entry name" value="Rhomboid-like_sf"/>
</dbReference>
<dbReference type="PANTHER" id="PTHR45840">
    <property type="entry name" value="RHOMBOID-RELATED PROTEIN"/>
    <property type="match status" value="1"/>
</dbReference>
<accession>A0A3Q1I0E6</accession>
<evidence type="ECO:0000256" key="16">
    <source>
        <dbReference type="SAM" id="Phobius"/>
    </source>
</evidence>
<keyword evidence="10 16" id="KW-0472">Membrane</keyword>
<dbReference type="GO" id="GO:0016020">
    <property type="term" value="C:membrane"/>
    <property type="evidence" value="ECO:0007669"/>
    <property type="project" value="UniProtKB-SubCell"/>
</dbReference>
<comment type="catalytic activity">
    <reaction evidence="1 13">
        <text>Cleaves type-1 transmembrane domains using a catalytic dyad composed of serine and histidine that are contributed by different transmembrane domains.</text>
        <dbReference type="EC" id="3.4.21.105"/>
    </reaction>
</comment>
<feature type="transmembrane region" description="Helical" evidence="16">
    <location>
        <begin position="272"/>
        <end position="294"/>
    </location>
</feature>
<feature type="transmembrane region" description="Helical" evidence="16">
    <location>
        <begin position="206"/>
        <end position="228"/>
    </location>
</feature>
<name>A0A3Q1I0E6_ANATE</name>
<keyword evidence="6 16" id="KW-0812">Transmembrane</keyword>
<dbReference type="OMA" id="VCCDQLM"/>
<reference evidence="18" key="2">
    <citation type="submission" date="2025-08" db="UniProtKB">
        <authorList>
            <consortium name="Ensembl"/>
        </authorList>
    </citation>
    <scope>IDENTIFICATION</scope>
</reference>
<evidence type="ECO:0000256" key="9">
    <source>
        <dbReference type="ARBA" id="ARBA00022989"/>
    </source>
</evidence>
<dbReference type="Pfam" id="PF01694">
    <property type="entry name" value="Rhomboid"/>
    <property type="match status" value="1"/>
</dbReference>
<feature type="transmembrane region" description="Helical" evidence="16">
    <location>
        <begin position="240"/>
        <end position="260"/>
    </location>
</feature>
<evidence type="ECO:0000256" key="3">
    <source>
        <dbReference type="ARBA" id="ARBA00009045"/>
    </source>
</evidence>
<evidence type="ECO:0000256" key="2">
    <source>
        <dbReference type="ARBA" id="ARBA00004141"/>
    </source>
</evidence>
<dbReference type="STRING" id="64144.ENSATEP00000013119"/>
<sequence length="298" mass="33555">MDDVDVEQLEPLPVDRNGRRLRTEEDEPDDGSQPGCCEKFHHSISRWMLPEDLRETYLERANCFPPPIFIILISIGELAVFIYYAVWKPQKQWITLDEGIWNSPLSYKPDHRQEAWRFISYMFVHAGVQHIVGNLVMQLLLGIPLELVHKGFEVGMVYLAGVLAGSLASSIFDPVSALVGASGGVYALIGGYFMNAVVNFREMIPLLGVFRILAIVIIVGTDFGFAFYRRFIVQEEGLKVSFVAHFGGIVAGMTIGYVFFSAYNTKLLKDPRFWLCIVGYIAFVVFAVLFNIFLSPAP</sequence>
<dbReference type="PANTHER" id="PTHR45840:SF6">
    <property type="entry name" value="RHOMBOID-RELATED PROTEIN 2"/>
    <property type="match status" value="1"/>
</dbReference>
<evidence type="ECO:0000313" key="19">
    <source>
        <dbReference type="Proteomes" id="UP000265040"/>
    </source>
</evidence>
<gene>
    <name evidence="18" type="primary">RHBDL2</name>
</gene>
<evidence type="ECO:0000256" key="7">
    <source>
        <dbReference type="ARBA" id="ARBA00022801"/>
    </source>
</evidence>
<dbReference type="EC" id="3.4.21.105" evidence="4 13"/>
<evidence type="ECO:0000256" key="14">
    <source>
        <dbReference type="PIRSR" id="PIRSR037470-50"/>
    </source>
</evidence>
<dbReference type="OrthoDB" id="418595at2759"/>
<dbReference type="RefSeq" id="XP_026229271.1">
    <property type="nucleotide sequence ID" value="XM_026373486.1"/>
</dbReference>
<protein>
    <recommendedName>
        <fullName evidence="12 13">Rhomboid-related protein 2</fullName>
        <ecNumber evidence="4 13">3.4.21.105</ecNumber>
    </recommendedName>
</protein>
<feature type="transmembrane region" description="Helical" evidence="16">
    <location>
        <begin position="118"/>
        <end position="141"/>
    </location>
</feature>
<dbReference type="GeneID" id="113171109"/>
<feature type="transmembrane region" description="Helical" evidence="16">
    <location>
        <begin position="147"/>
        <end position="168"/>
    </location>
</feature>
<evidence type="ECO:0000256" key="12">
    <source>
        <dbReference type="ARBA" id="ARBA00069178"/>
    </source>
</evidence>
<dbReference type="FunFam" id="1.20.1540.10:FF:000007">
    <property type="entry name" value="Rhomboid like 2"/>
    <property type="match status" value="1"/>
</dbReference>
<evidence type="ECO:0000256" key="5">
    <source>
        <dbReference type="ARBA" id="ARBA00022670"/>
    </source>
</evidence>
<dbReference type="InParanoid" id="A0A3Q1I0E6"/>
<organism evidence="18 19">
    <name type="scientific">Anabas testudineus</name>
    <name type="common">Climbing perch</name>
    <name type="synonym">Anthias testudineus</name>
    <dbReference type="NCBI Taxonomy" id="64144"/>
    <lineage>
        <taxon>Eukaryota</taxon>
        <taxon>Metazoa</taxon>
        <taxon>Chordata</taxon>
        <taxon>Craniata</taxon>
        <taxon>Vertebrata</taxon>
        <taxon>Euteleostomi</taxon>
        <taxon>Actinopterygii</taxon>
        <taxon>Neopterygii</taxon>
        <taxon>Teleostei</taxon>
        <taxon>Neoteleostei</taxon>
        <taxon>Acanthomorphata</taxon>
        <taxon>Anabantaria</taxon>
        <taxon>Anabantiformes</taxon>
        <taxon>Anabantoidei</taxon>
        <taxon>Anabantidae</taxon>
        <taxon>Anabas</taxon>
    </lineage>
</organism>
<evidence type="ECO:0000256" key="6">
    <source>
        <dbReference type="ARBA" id="ARBA00022692"/>
    </source>
</evidence>
<keyword evidence="8 13" id="KW-0720">Serine protease</keyword>
<dbReference type="Gene3D" id="1.20.1540.10">
    <property type="entry name" value="Rhomboid-like"/>
    <property type="match status" value="1"/>
</dbReference>
<reference evidence="18" key="1">
    <citation type="submission" date="2021-04" db="EMBL/GenBank/DDBJ databases">
        <authorList>
            <consortium name="Wellcome Sanger Institute Data Sharing"/>
        </authorList>
    </citation>
    <scope>NUCLEOTIDE SEQUENCE [LARGE SCALE GENOMIC DNA]</scope>
</reference>
<dbReference type="InterPro" id="IPR051739">
    <property type="entry name" value="Rhomboid_IM_Serine_Proteases"/>
</dbReference>
<dbReference type="GO" id="GO:0006508">
    <property type="term" value="P:proteolysis"/>
    <property type="evidence" value="ECO:0007669"/>
    <property type="project" value="UniProtKB-KW"/>
</dbReference>